<evidence type="ECO:0000256" key="2">
    <source>
        <dbReference type="ARBA" id="ARBA00008643"/>
    </source>
</evidence>
<dbReference type="HOGENOM" id="CLU_101939_0_0_1"/>
<dbReference type="AlphaFoldDB" id="J3LEV2"/>
<evidence type="ECO:0000256" key="3">
    <source>
        <dbReference type="ARBA" id="ARBA00022454"/>
    </source>
</evidence>
<gene>
    <name evidence="11" type="primary">LOC102713047</name>
</gene>
<keyword evidence="7 10" id="KW-0175">Coiled coil</keyword>
<dbReference type="GO" id="GO:0005634">
    <property type="term" value="C:nucleus"/>
    <property type="evidence" value="ECO:0007669"/>
    <property type="project" value="InterPro"/>
</dbReference>
<keyword evidence="8" id="KW-0131">Cell cycle</keyword>
<keyword evidence="12" id="KW-1185">Reference proteome</keyword>
<dbReference type="Gramene" id="OB02G31690.1">
    <property type="protein sequence ID" value="OB02G31690.1"/>
    <property type="gene ID" value="OB02G31690"/>
</dbReference>
<evidence type="ECO:0000256" key="5">
    <source>
        <dbReference type="ARBA" id="ARBA00022776"/>
    </source>
</evidence>
<keyword evidence="4" id="KW-0132">Cell division</keyword>
<keyword evidence="9" id="KW-0137">Centromere</keyword>
<dbReference type="RefSeq" id="XP_006647526.1">
    <property type="nucleotide sequence ID" value="XM_006647463.2"/>
</dbReference>
<dbReference type="STRING" id="4533.J3LEV2"/>
<feature type="coiled-coil region" evidence="10">
    <location>
        <begin position="129"/>
        <end position="163"/>
    </location>
</feature>
<evidence type="ECO:0000256" key="4">
    <source>
        <dbReference type="ARBA" id="ARBA00022618"/>
    </source>
</evidence>
<dbReference type="OrthoDB" id="1884855at2759"/>
<dbReference type="PANTHER" id="PTHR14527:SF2">
    <property type="entry name" value="PROTEIN MIS12 HOMOLOG"/>
    <property type="match status" value="1"/>
</dbReference>
<organism evidence="11">
    <name type="scientific">Oryza brachyantha</name>
    <name type="common">malo sina</name>
    <dbReference type="NCBI Taxonomy" id="4533"/>
    <lineage>
        <taxon>Eukaryota</taxon>
        <taxon>Viridiplantae</taxon>
        <taxon>Streptophyta</taxon>
        <taxon>Embryophyta</taxon>
        <taxon>Tracheophyta</taxon>
        <taxon>Spermatophyta</taxon>
        <taxon>Magnoliopsida</taxon>
        <taxon>Liliopsida</taxon>
        <taxon>Poales</taxon>
        <taxon>Poaceae</taxon>
        <taxon>BOP clade</taxon>
        <taxon>Oryzoideae</taxon>
        <taxon>Oryzeae</taxon>
        <taxon>Oryzinae</taxon>
        <taxon>Oryza</taxon>
    </lineage>
</organism>
<dbReference type="InterPro" id="IPR008685">
    <property type="entry name" value="Centromere_Mis12"/>
</dbReference>
<evidence type="ECO:0000313" key="12">
    <source>
        <dbReference type="Proteomes" id="UP000006038"/>
    </source>
</evidence>
<dbReference type="eggNOG" id="ENOG502QVA6">
    <property type="taxonomic scope" value="Eukaryota"/>
</dbReference>
<dbReference type="GO" id="GO:0000444">
    <property type="term" value="C:MIS12/MIND type complex"/>
    <property type="evidence" value="ECO:0007669"/>
    <property type="project" value="TreeGrafter"/>
</dbReference>
<keyword evidence="3" id="KW-0158">Chromosome</keyword>
<dbReference type="GeneID" id="102713047"/>
<evidence type="ECO:0000256" key="10">
    <source>
        <dbReference type="SAM" id="Coils"/>
    </source>
</evidence>
<dbReference type="GO" id="GO:0051382">
    <property type="term" value="P:kinetochore assembly"/>
    <property type="evidence" value="ECO:0007669"/>
    <property type="project" value="TreeGrafter"/>
</dbReference>
<protein>
    <recommendedName>
        <fullName evidence="13">Protein MIS12 homolog</fullName>
    </recommendedName>
</protein>
<reference evidence="11" key="1">
    <citation type="submission" date="2013-04" db="UniProtKB">
        <authorList>
            <consortium name="EnsemblPlants"/>
        </authorList>
    </citation>
    <scope>IDENTIFICATION</scope>
</reference>
<dbReference type="GO" id="GO:0000070">
    <property type="term" value="P:mitotic sister chromatid segregation"/>
    <property type="evidence" value="ECO:0007669"/>
    <property type="project" value="TreeGrafter"/>
</dbReference>
<comment type="similarity">
    <text evidence="2">Belongs to the mis12 family.</text>
</comment>
<name>J3LEV2_ORYBR</name>
<evidence type="ECO:0000256" key="6">
    <source>
        <dbReference type="ARBA" id="ARBA00022838"/>
    </source>
</evidence>
<dbReference type="EnsemblPlants" id="OB02G31690.1">
    <property type="protein sequence ID" value="OB02G31690.1"/>
    <property type="gene ID" value="OB02G31690"/>
</dbReference>
<evidence type="ECO:0000256" key="1">
    <source>
        <dbReference type="ARBA" id="ARBA00004629"/>
    </source>
</evidence>
<keyword evidence="5" id="KW-0498">Mitosis</keyword>
<evidence type="ECO:0000256" key="8">
    <source>
        <dbReference type="ARBA" id="ARBA00023306"/>
    </source>
</evidence>
<dbReference type="KEGG" id="obr:102713047"/>
<evidence type="ECO:0000313" key="11">
    <source>
        <dbReference type="EnsemblPlants" id="OB02G31690.1"/>
    </source>
</evidence>
<accession>J3LEV2</accession>
<dbReference type="GO" id="GO:0051301">
    <property type="term" value="P:cell division"/>
    <property type="evidence" value="ECO:0007669"/>
    <property type="project" value="UniProtKB-KW"/>
</dbReference>
<dbReference type="OMA" id="QNAICDP"/>
<dbReference type="Pfam" id="PF05859">
    <property type="entry name" value="Mis12"/>
    <property type="match status" value="1"/>
</dbReference>
<dbReference type="Proteomes" id="UP000006038">
    <property type="component" value="Unassembled WGS sequence"/>
</dbReference>
<comment type="subcellular location">
    <subcellularLocation>
        <location evidence="1">Chromosome</location>
        <location evidence="1">Centromere</location>
        <location evidence="1">Kinetochore</location>
    </subcellularLocation>
</comment>
<evidence type="ECO:0000256" key="9">
    <source>
        <dbReference type="ARBA" id="ARBA00023328"/>
    </source>
</evidence>
<sequence>MEESDESPAATAEVEAALGLNAPLFVNSVLNAVDDVRYGAFEYCLQEGAPEAVGAATATQKAEELERGVISIHNLVKDVLDKRMSNWEKYCLRHCFAIPEGFLTREDHSSSAKGSLNDGNSDLDLDEELVSLRKKLEYANNESEELQRDISSLERQAECQRNLGSCMAELLKVFESKSFQDNFQDLVKAIPIFHQKLKGMKREVAGSTVDQNVWNVSGLGKRKRLASDLTASTEDVKVVTNEVKKA</sequence>
<proteinExistence type="inferred from homology"/>
<dbReference type="PANTHER" id="PTHR14527">
    <property type="entry name" value="PROTEIN MIS12 HOMOLOG"/>
    <property type="match status" value="1"/>
</dbReference>
<evidence type="ECO:0008006" key="13">
    <source>
        <dbReference type="Google" id="ProtNLM"/>
    </source>
</evidence>
<keyword evidence="6" id="KW-0995">Kinetochore</keyword>
<evidence type="ECO:0000256" key="7">
    <source>
        <dbReference type="ARBA" id="ARBA00023054"/>
    </source>
</evidence>